<name>A0A839R0G2_9MICO</name>
<keyword evidence="2" id="KW-1185">Reference proteome</keyword>
<evidence type="ECO:0000313" key="2">
    <source>
        <dbReference type="Proteomes" id="UP000568050"/>
    </source>
</evidence>
<evidence type="ECO:0000313" key="1">
    <source>
        <dbReference type="EMBL" id="MBB3021826.1"/>
    </source>
</evidence>
<dbReference type="RefSeq" id="WP_183373504.1">
    <property type="nucleotide sequence ID" value="NZ_CBCSFZ010000077.1"/>
</dbReference>
<accession>A0A839R0G2</accession>
<gene>
    <name evidence="1" type="ORF">FHX50_000074</name>
</gene>
<evidence type="ECO:0008006" key="3">
    <source>
        <dbReference type="Google" id="ProtNLM"/>
    </source>
</evidence>
<dbReference type="EMBL" id="JACHWP010000001">
    <property type="protein sequence ID" value="MBB3021826.1"/>
    <property type="molecule type" value="Genomic_DNA"/>
</dbReference>
<sequence>MTITVQSANTWFDACDRIEQQLDRAEQLIGEDRAQAFETCHRAALATAGIMRDRANQERRRPLPLNAWTALSRLGTVHRVRAAEVEPFVQLRARSGPLLESRVDIAESTVREHIAQSRRYLRVVQGELTDELAAAC</sequence>
<reference evidence="1 2" key="1">
    <citation type="submission" date="2020-08" db="EMBL/GenBank/DDBJ databases">
        <title>Sequencing the genomes of 1000 actinobacteria strains.</title>
        <authorList>
            <person name="Klenk H.-P."/>
        </authorList>
    </citation>
    <scope>NUCLEOTIDE SEQUENCE [LARGE SCALE GENOMIC DNA]</scope>
    <source>
        <strain evidence="1 2">DSM 23040</strain>
    </source>
</reference>
<organism evidence="1 2">
    <name type="scientific">Helcobacillus massiliensis</name>
    <dbReference type="NCBI Taxonomy" id="521392"/>
    <lineage>
        <taxon>Bacteria</taxon>
        <taxon>Bacillati</taxon>
        <taxon>Actinomycetota</taxon>
        <taxon>Actinomycetes</taxon>
        <taxon>Micrococcales</taxon>
        <taxon>Dermabacteraceae</taxon>
        <taxon>Helcobacillus</taxon>
    </lineage>
</organism>
<dbReference type="AlphaFoldDB" id="A0A839R0G2"/>
<protein>
    <recommendedName>
        <fullName evidence="3">SAV-6107-like HEPN domain-containing protein</fullName>
    </recommendedName>
</protein>
<dbReference type="Proteomes" id="UP000568050">
    <property type="component" value="Unassembled WGS sequence"/>
</dbReference>
<comment type="caution">
    <text evidence="1">The sequence shown here is derived from an EMBL/GenBank/DDBJ whole genome shotgun (WGS) entry which is preliminary data.</text>
</comment>
<proteinExistence type="predicted"/>